<evidence type="ECO:0000256" key="1">
    <source>
        <dbReference type="SAM" id="MobiDB-lite"/>
    </source>
</evidence>
<dbReference type="Proteomes" id="UP001148838">
    <property type="component" value="Unassembled WGS sequence"/>
</dbReference>
<gene>
    <name evidence="2" type="ORF">ANN_22292</name>
</gene>
<organism evidence="2 3">
    <name type="scientific">Periplaneta americana</name>
    <name type="common">American cockroach</name>
    <name type="synonym">Blatta americana</name>
    <dbReference type="NCBI Taxonomy" id="6978"/>
    <lineage>
        <taxon>Eukaryota</taxon>
        <taxon>Metazoa</taxon>
        <taxon>Ecdysozoa</taxon>
        <taxon>Arthropoda</taxon>
        <taxon>Hexapoda</taxon>
        <taxon>Insecta</taxon>
        <taxon>Pterygota</taxon>
        <taxon>Neoptera</taxon>
        <taxon>Polyneoptera</taxon>
        <taxon>Dictyoptera</taxon>
        <taxon>Blattodea</taxon>
        <taxon>Blattoidea</taxon>
        <taxon>Blattidae</taxon>
        <taxon>Blattinae</taxon>
        <taxon>Periplaneta</taxon>
    </lineage>
</organism>
<accession>A0ABQ8S7Z2</accession>
<dbReference type="EMBL" id="JAJSOF020000033">
    <property type="protein sequence ID" value="KAJ4430083.1"/>
    <property type="molecule type" value="Genomic_DNA"/>
</dbReference>
<evidence type="ECO:0000313" key="2">
    <source>
        <dbReference type="EMBL" id="KAJ4430083.1"/>
    </source>
</evidence>
<keyword evidence="3" id="KW-1185">Reference proteome</keyword>
<comment type="caution">
    <text evidence="2">The sequence shown here is derived from an EMBL/GenBank/DDBJ whole genome shotgun (WGS) entry which is preliminary data.</text>
</comment>
<name>A0ABQ8S7Z2_PERAM</name>
<sequence>MPSAWAGIEQGQRYTKVIWDTKRSQTPFCRRTRYDKPVDTTTESSVHAIASRKKKLLRRVCRTWNVDPPGHKTILKWDTTLPETGSLLPQTGKHQDGAPPHYHQRMREFLDEKFPIGGSEDEDPLPGHPGHLI</sequence>
<evidence type="ECO:0000313" key="3">
    <source>
        <dbReference type="Proteomes" id="UP001148838"/>
    </source>
</evidence>
<reference evidence="2 3" key="1">
    <citation type="journal article" date="2022" name="Allergy">
        <title>Genome assembly and annotation of Periplaneta americana reveal a comprehensive cockroach allergen profile.</title>
        <authorList>
            <person name="Wang L."/>
            <person name="Xiong Q."/>
            <person name="Saelim N."/>
            <person name="Wang L."/>
            <person name="Nong W."/>
            <person name="Wan A.T."/>
            <person name="Shi M."/>
            <person name="Liu X."/>
            <person name="Cao Q."/>
            <person name="Hui J.H.L."/>
            <person name="Sookrung N."/>
            <person name="Leung T.F."/>
            <person name="Tungtrongchitr A."/>
            <person name="Tsui S.K.W."/>
        </authorList>
    </citation>
    <scope>NUCLEOTIDE SEQUENCE [LARGE SCALE GENOMIC DNA]</scope>
    <source>
        <strain evidence="2">PWHHKU_190912</strain>
    </source>
</reference>
<protein>
    <submittedName>
        <fullName evidence="2">Uncharacterized protein</fullName>
    </submittedName>
</protein>
<proteinExistence type="predicted"/>
<feature type="region of interest" description="Disordered" evidence="1">
    <location>
        <begin position="114"/>
        <end position="133"/>
    </location>
</feature>